<protein>
    <submittedName>
        <fullName evidence="2">Uncharacterized protein</fullName>
    </submittedName>
</protein>
<comment type="caution">
    <text evidence="2">The sequence shown here is derived from an EMBL/GenBank/DDBJ whole genome shotgun (WGS) entry which is preliminary data.</text>
</comment>
<organism evidence="2 3">
    <name type="scientific">Babesia ovata</name>
    <dbReference type="NCBI Taxonomy" id="189622"/>
    <lineage>
        <taxon>Eukaryota</taxon>
        <taxon>Sar</taxon>
        <taxon>Alveolata</taxon>
        <taxon>Apicomplexa</taxon>
        <taxon>Aconoidasida</taxon>
        <taxon>Piroplasmida</taxon>
        <taxon>Babesiidae</taxon>
        <taxon>Babesia</taxon>
    </lineage>
</organism>
<dbReference type="Proteomes" id="UP000236319">
    <property type="component" value="Unassembled WGS sequence"/>
</dbReference>
<keyword evidence="1" id="KW-0175">Coiled coil</keyword>
<evidence type="ECO:0000313" key="2">
    <source>
        <dbReference type="EMBL" id="GBE63189.1"/>
    </source>
</evidence>
<dbReference type="AlphaFoldDB" id="A0A2H6KJN9"/>
<dbReference type="GeneID" id="39876959"/>
<dbReference type="RefSeq" id="XP_028869432.1">
    <property type="nucleotide sequence ID" value="XM_029013599.1"/>
</dbReference>
<proteinExistence type="predicted"/>
<evidence type="ECO:0000256" key="1">
    <source>
        <dbReference type="SAM" id="Coils"/>
    </source>
</evidence>
<reference evidence="2 3" key="1">
    <citation type="journal article" date="2017" name="BMC Genomics">
        <title>Whole-genome assembly of Babesia ovata and comparative genomics between closely related pathogens.</title>
        <authorList>
            <person name="Yamagishi J."/>
            <person name="Asada M."/>
            <person name="Hakimi H."/>
            <person name="Tanaka T.Q."/>
            <person name="Sugimoto C."/>
            <person name="Kawazu S."/>
        </authorList>
    </citation>
    <scope>NUCLEOTIDE SEQUENCE [LARGE SCALE GENOMIC DNA]</scope>
    <source>
        <strain evidence="2 3">Miyake</strain>
    </source>
</reference>
<sequence length="138" mass="16063">MLLILCRDKSTKASKCRKKVEPTEKDVTEAERQINLKLEECKKYAETFITNLDTSRSPHKESINDLNANLRDKLENVRRTVQYESARLGRVKGQEEKVWKATEAEIKKVLEELQTCVCSKIDTQVKLLVNKLKRLPKF</sequence>
<keyword evidence="3" id="KW-1185">Reference proteome</keyword>
<dbReference type="VEuPathDB" id="PiroplasmaDB:BOVATA_046820"/>
<accession>A0A2H6KJN9</accession>
<gene>
    <name evidence="2" type="ORF">BOVATA_046820</name>
</gene>
<name>A0A2H6KJN9_9APIC</name>
<dbReference type="EMBL" id="BDSA01000021">
    <property type="protein sequence ID" value="GBE63189.1"/>
    <property type="molecule type" value="Genomic_DNA"/>
</dbReference>
<evidence type="ECO:0000313" key="3">
    <source>
        <dbReference type="Proteomes" id="UP000236319"/>
    </source>
</evidence>
<feature type="coiled-coil region" evidence="1">
    <location>
        <begin position="27"/>
        <end position="80"/>
    </location>
</feature>